<dbReference type="EC" id="2.1.1.242" evidence="1"/>
<evidence type="ECO:0000313" key="3">
    <source>
        <dbReference type="Proteomes" id="UP000182321"/>
    </source>
</evidence>
<comment type="catalytic activity">
    <reaction evidence="1">
        <text>guanosine(1516) in 16S rRNA + S-adenosyl-L-methionine = N(2)-methylguanosine(1516) in 16S rRNA + S-adenosyl-L-homocysteine + H(+)</text>
        <dbReference type="Rhea" id="RHEA:43220"/>
        <dbReference type="Rhea" id="RHEA-COMP:10412"/>
        <dbReference type="Rhea" id="RHEA-COMP:10413"/>
        <dbReference type="ChEBI" id="CHEBI:15378"/>
        <dbReference type="ChEBI" id="CHEBI:57856"/>
        <dbReference type="ChEBI" id="CHEBI:59789"/>
        <dbReference type="ChEBI" id="CHEBI:74269"/>
        <dbReference type="ChEBI" id="CHEBI:74481"/>
        <dbReference type="EC" id="2.1.1.242"/>
    </reaction>
</comment>
<gene>
    <name evidence="1" type="primary">rsmJ</name>
    <name evidence="2" type="ORF">SAMN02910377_01943</name>
</gene>
<organism evidence="2 3">
    <name type="scientific">Pseudobutyrivibrio ruminis</name>
    <dbReference type="NCBI Taxonomy" id="46206"/>
    <lineage>
        <taxon>Bacteria</taxon>
        <taxon>Bacillati</taxon>
        <taxon>Bacillota</taxon>
        <taxon>Clostridia</taxon>
        <taxon>Lachnospirales</taxon>
        <taxon>Lachnospiraceae</taxon>
        <taxon>Pseudobutyrivibrio</taxon>
    </lineage>
</organism>
<comment type="similarity">
    <text evidence="1">Belongs to the methyltransferase superfamily. RsmJ family.</text>
</comment>
<dbReference type="Gene3D" id="3.40.50.150">
    <property type="entry name" value="Vaccinia Virus protein VP39"/>
    <property type="match status" value="1"/>
</dbReference>
<comment type="subcellular location">
    <subcellularLocation>
        <location evidence="1">Cytoplasm</location>
    </subcellularLocation>
</comment>
<keyword evidence="1" id="KW-0949">S-adenosyl-L-methionine</keyword>
<keyword evidence="1 2" id="KW-0808">Transferase</keyword>
<dbReference type="EMBL" id="FNZX01000012">
    <property type="protein sequence ID" value="SEK83335.1"/>
    <property type="molecule type" value="Genomic_DNA"/>
</dbReference>
<keyword evidence="1 2" id="KW-0489">Methyltransferase</keyword>
<dbReference type="GO" id="GO:0008990">
    <property type="term" value="F:rRNA (guanine-N2-)-methyltransferase activity"/>
    <property type="evidence" value="ECO:0007669"/>
    <property type="project" value="UniProtKB-UniRule"/>
</dbReference>
<dbReference type="SUPFAM" id="SSF53335">
    <property type="entry name" value="S-adenosyl-L-methionine-dependent methyltransferases"/>
    <property type="match status" value="1"/>
</dbReference>
<dbReference type="AlphaFoldDB" id="A0A1H7KBM1"/>
<dbReference type="GO" id="GO:0005737">
    <property type="term" value="C:cytoplasm"/>
    <property type="evidence" value="ECO:0007669"/>
    <property type="project" value="UniProtKB-SubCell"/>
</dbReference>
<feature type="binding site" evidence="1">
    <location>
        <position position="150"/>
    </location>
    <ligand>
        <name>S-adenosyl-L-methionine</name>
        <dbReference type="ChEBI" id="CHEBI:59789"/>
    </ligand>
</feature>
<dbReference type="HAMAP" id="MF_01523">
    <property type="entry name" value="16SrRNA_methyltr_J"/>
    <property type="match status" value="1"/>
</dbReference>
<dbReference type="PANTHER" id="PTHR36112:SF1">
    <property type="entry name" value="RIBOSOMAL RNA SMALL SUBUNIT METHYLTRANSFERASE J"/>
    <property type="match status" value="1"/>
</dbReference>
<proteinExistence type="inferred from homology"/>
<accession>A0A1H7KBM1</accession>
<keyword evidence="1" id="KW-0698">rRNA processing</keyword>
<keyword evidence="1" id="KW-0963">Cytoplasm</keyword>
<evidence type="ECO:0000256" key="1">
    <source>
        <dbReference type="HAMAP-Rule" id="MF_01523"/>
    </source>
</evidence>
<dbReference type="Proteomes" id="UP000182321">
    <property type="component" value="Unassembled WGS sequence"/>
</dbReference>
<dbReference type="InterPro" id="IPR007536">
    <property type="entry name" value="16SrRNA_methylTrfase_J"/>
</dbReference>
<comment type="function">
    <text evidence="1">Specifically methylates the guanosine in position 1516 of 16S rRNA.</text>
</comment>
<dbReference type="RefSeq" id="WP_074791431.1">
    <property type="nucleotide sequence ID" value="NZ_FNZX01000012.1"/>
</dbReference>
<keyword evidence="3" id="KW-1185">Reference proteome</keyword>
<evidence type="ECO:0000313" key="2">
    <source>
        <dbReference type="EMBL" id="SEK83335.1"/>
    </source>
</evidence>
<sequence>MTNEELIRFNTKLATVNLSLQQNAEGLTLTDGELSIMVDFREMLPRLKQSNLQREMLVKAARIKGQPMPQTLIDATAGFGEDSLILAAAGFQVQLYEFDEVIAVLLKDGMERALEIPELKEAVGRMKLVCGDSTEGMRKLDFKPDIVLLDPMFPARQKSALIKKKFQLIQRLESPCSTEEQLLDAAVAADPKRIVIKRPLKGPYLADRKPSYSLEGKAIRYDCFVFARN</sequence>
<dbReference type="InterPro" id="IPR029063">
    <property type="entry name" value="SAM-dependent_MTases_sf"/>
</dbReference>
<dbReference type="Pfam" id="PF04445">
    <property type="entry name" value="SAM_MT"/>
    <property type="match status" value="1"/>
</dbReference>
<comment type="caution">
    <text evidence="1">Lacks conserved residue(s) required for the propagation of feature annotation.</text>
</comment>
<name>A0A1H7KBM1_9FIRM</name>
<dbReference type="PANTHER" id="PTHR36112">
    <property type="entry name" value="RIBOSOMAL RNA SMALL SUBUNIT METHYLTRANSFERASE J"/>
    <property type="match status" value="1"/>
</dbReference>
<protein>
    <recommendedName>
        <fullName evidence="1">Ribosomal RNA small subunit methyltransferase J</fullName>
        <ecNumber evidence="1">2.1.1.242</ecNumber>
    </recommendedName>
    <alternativeName>
        <fullName evidence="1">16S rRNA m2G1516 methyltransferase</fullName>
    </alternativeName>
    <alternativeName>
        <fullName evidence="1">rRNA (guanine-N(2)-)-methyltransferase</fullName>
    </alternativeName>
</protein>
<reference evidence="3" key="1">
    <citation type="submission" date="2016-10" db="EMBL/GenBank/DDBJ databases">
        <authorList>
            <person name="Varghese N."/>
        </authorList>
    </citation>
    <scope>NUCLEOTIDE SEQUENCE [LARGE SCALE GENOMIC DNA]</scope>
    <source>
        <strain evidence="3">ACV-9</strain>
    </source>
</reference>